<keyword evidence="2" id="KW-1185">Reference proteome</keyword>
<dbReference type="RefSeq" id="WP_155864092.1">
    <property type="nucleotide sequence ID" value="NZ_WFIY01000004.1"/>
</dbReference>
<evidence type="ECO:0000313" key="1">
    <source>
        <dbReference type="EMBL" id="MUM65665.1"/>
    </source>
</evidence>
<dbReference type="Gene3D" id="1.20.120.330">
    <property type="entry name" value="Nucleotidyltransferases domain 2"/>
    <property type="match status" value="1"/>
</dbReference>
<reference evidence="1 2" key="1">
    <citation type="submission" date="2019-10" db="EMBL/GenBank/DDBJ databases">
        <title>Genome Sequences from Six Type Strain Members of the Archaeal Family Sulfolobaceae: Acidianus ambivalens, Acidianus infernus, Metallosphaera prunae, Stygiolobus azoricus, Sulfolobus metallicus, and Sulfurisphaera ohwakuensis.</title>
        <authorList>
            <person name="Counts J.A."/>
            <person name="Kelly R.M."/>
        </authorList>
    </citation>
    <scope>NUCLEOTIDE SEQUENCE [LARGE SCALE GENOMIC DNA]</scope>
    <source>
        <strain evidence="1 2">DSM 3191</strain>
    </source>
</reference>
<dbReference type="AlphaFoldDB" id="A0A6A9QH75"/>
<comment type="caution">
    <text evidence="1">The sequence shown here is derived from an EMBL/GenBank/DDBJ whole genome shotgun (WGS) entry which is preliminary data.</text>
</comment>
<accession>A0A6A9QH75</accession>
<organism evidence="1 2">
    <name type="scientific">Acidianus infernus</name>
    <dbReference type="NCBI Taxonomy" id="12915"/>
    <lineage>
        <taxon>Archaea</taxon>
        <taxon>Thermoproteota</taxon>
        <taxon>Thermoprotei</taxon>
        <taxon>Sulfolobales</taxon>
        <taxon>Sulfolobaceae</taxon>
        <taxon>Acidianus</taxon>
    </lineage>
</organism>
<dbReference type="Pfam" id="PF05942">
    <property type="entry name" value="PaREP1"/>
    <property type="match status" value="1"/>
</dbReference>
<dbReference type="InterPro" id="IPR010268">
    <property type="entry name" value="PaREP1"/>
</dbReference>
<dbReference type="OrthoDB" id="30877at2157"/>
<proteinExistence type="predicted"/>
<gene>
    <name evidence="1" type="ORF">D1867_10520</name>
</gene>
<sequence>MQIEIPDVIYSFITESLGKDVSDTLVEAFLTSLDREDRIRVYIKLSKEYEEKAKDGETCWKALSYLFKAIAEIEGMEISSYQDYYNLAEYLSFKENNTEIVKYFLNAEKLHAEFHPRPQDKETFKIRMEYCKKLIEIAKGYLRKSKSFSEED</sequence>
<name>A0A6A9QH75_ACIIN</name>
<evidence type="ECO:0008006" key="3">
    <source>
        <dbReference type="Google" id="ProtNLM"/>
    </source>
</evidence>
<dbReference type="Proteomes" id="UP000440125">
    <property type="component" value="Unassembled WGS sequence"/>
</dbReference>
<protein>
    <recommendedName>
        <fullName evidence="3">PaREP1/PaREP8 domain-contain protein</fullName>
    </recommendedName>
</protein>
<dbReference type="EMBL" id="WFIY01000004">
    <property type="protein sequence ID" value="MUM65665.1"/>
    <property type="molecule type" value="Genomic_DNA"/>
</dbReference>
<evidence type="ECO:0000313" key="2">
    <source>
        <dbReference type="Proteomes" id="UP000440125"/>
    </source>
</evidence>